<protein>
    <submittedName>
        <fullName evidence="2">Uncharacterized protein</fullName>
    </submittedName>
</protein>
<dbReference type="AlphaFoldDB" id="A0A1I6EHF6"/>
<accession>A0A1I6EHF6</accession>
<evidence type="ECO:0000256" key="1">
    <source>
        <dbReference type="SAM" id="MobiDB-lite"/>
    </source>
</evidence>
<evidence type="ECO:0000313" key="2">
    <source>
        <dbReference type="EMBL" id="SFR17190.1"/>
    </source>
</evidence>
<dbReference type="Proteomes" id="UP000199302">
    <property type="component" value="Unassembled WGS sequence"/>
</dbReference>
<dbReference type="EMBL" id="FOYI01000012">
    <property type="protein sequence ID" value="SFR17190.1"/>
    <property type="molecule type" value="Genomic_DNA"/>
</dbReference>
<dbReference type="STRING" id="871652.SAMN04515673_11233"/>
<evidence type="ECO:0000313" key="3">
    <source>
        <dbReference type="Proteomes" id="UP000199302"/>
    </source>
</evidence>
<proteinExistence type="predicted"/>
<keyword evidence="3" id="KW-1185">Reference proteome</keyword>
<organism evidence="2 3">
    <name type="scientific">Poseidonocella sedimentorum</name>
    <dbReference type="NCBI Taxonomy" id="871652"/>
    <lineage>
        <taxon>Bacteria</taxon>
        <taxon>Pseudomonadati</taxon>
        <taxon>Pseudomonadota</taxon>
        <taxon>Alphaproteobacteria</taxon>
        <taxon>Rhodobacterales</taxon>
        <taxon>Roseobacteraceae</taxon>
        <taxon>Poseidonocella</taxon>
    </lineage>
</organism>
<gene>
    <name evidence="2" type="ORF">SAMN04515673_11233</name>
</gene>
<feature type="compositionally biased region" description="Basic and acidic residues" evidence="1">
    <location>
        <begin position="70"/>
        <end position="86"/>
    </location>
</feature>
<name>A0A1I6EHF6_9RHOB</name>
<sequence>MTISPIGPGSSVFAAGSPHAAAEPPALKRRPDRVPKAEESDASASNRSYRDGEDKAATAPPSIMQLKIDAILREQAEAAEDAERAPEAAAPADGSTEARASAGTDAPPSAPEEPELTIRAAESADETEASPPPEETAPDIRDAEAP</sequence>
<feature type="region of interest" description="Disordered" evidence="1">
    <location>
        <begin position="1"/>
        <end position="146"/>
    </location>
</feature>
<dbReference type="RefSeq" id="WP_092081965.1">
    <property type="nucleotide sequence ID" value="NZ_FOYI01000012.1"/>
</dbReference>
<reference evidence="2 3" key="1">
    <citation type="submission" date="2016-10" db="EMBL/GenBank/DDBJ databases">
        <authorList>
            <person name="de Groot N.N."/>
        </authorList>
    </citation>
    <scope>NUCLEOTIDE SEQUENCE [LARGE SCALE GENOMIC DNA]</scope>
    <source>
        <strain evidence="3">KMM 9023,NRIC 0796,JCM 17311,KCTC 23692</strain>
    </source>
</reference>